<dbReference type="PANTHER" id="PTHR28256">
    <property type="entry name" value="RIBONUCLEASES P/MRP PROTEIN SUBUNIT POP7"/>
    <property type="match status" value="1"/>
</dbReference>
<gene>
    <name evidence="5" type="ORF">AJ80_06333</name>
</gene>
<keyword evidence="6" id="KW-1185">Reference proteome</keyword>
<dbReference type="STRING" id="1447883.A0A2B7XNW8"/>
<dbReference type="AlphaFoldDB" id="A0A2B7XNW8"/>
<evidence type="ECO:0000256" key="2">
    <source>
        <dbReference type="ARBA" id="ARBA00022694"/>
    </source>
</evidence>
<dbReference type="GO" id="GO:0004526">
    <property type="term" value="F:ribonuclease P activity"/>
    <property type="evidence" value="ECO:0007669"/>
    <property type="project" value="TreeGrafter"/>
</dbReference>
<keyword evidence="3" id="KW-0539">Nucleus</keyword>
<dbReference type="GO" id="GO:0006364">
    <property type="term" value="P:rRNA processing"/>
    <property type="evidence" value="ECO:0007669"/>
    <property type="project" value="TreeGrafter"/>
</dbReference>
<dbReference type="EMBL" id="PDNA01000104">
    <property type="protein sequence ID" value="PGH13464.1"/>
    <property type="molecule type" value="Genomic_DNA"/>
</dbReference>
<dbReference type="InterPro" id="IPR014612">
    <property type="entry name" value="Pop7/Rpp20"/>
</dbReference>
<comment type="caution">
    <text evidence="5">The sequence shown here is derived from an EMBL/GenBank/DDBJ whole genome shotgun (WGS) entry which is preliminary data.</text>
</comment>
<dbReference type="PANTHER" id="PTHR28256:SF1">
    <property type="entry name" value="RIBONUCLEASES P_MRP PROTEIN SUBUNIT POP7"/>
    <property type="match status" value="1"/>
</dbReference>
<organism evidence="5 6">
    <name type="scientific">Polytolypa hystricis (strain UAMH7299)</name>
    <dbReference type="NCBI Taxonomy" id="1447883"/>
    <lineage>
        <taxon>Eukaryota</taxon>
        <taxon>Fungi</taxon>
        <taxon>Dikarya</taxon>
        <taxon>Ascomycota</taxon>
        <taxon>Pezizomycotina</taxon>
        <taxon>Eurotiomycetes</taxon>
        <taxon>Eurotiomycetidae</taxon>
        <taxon>Onygenales</taxon>
        <taxon>Onygenales incertae sedis</taxon>
        <taxon>Polytolypa</taxon>
    </lineage>
</organism>
<dbReference type="InterPro" id="IPR020241">
    <property type="entry name" value="RNase_P/MRP_Pop7_fungi"/>
</dbReference>
<accession>A0A2B7XNW8</accession>
<dbReference type="GO" id="GO:0001682">
    <property type="term" value="P:tRNA 5'-leader removal"/>
    <property type="evidence" value="ECO:0007669"/>
    <property type="project" value="InterPro"/>
</dbReference>
<dbReference type="Gene3D" id="3.30.110.20">
    <property type="entry name" value="Alba-like domain"/>
    <property type="match status" value="1"/>
</dbReference>
<dbReference type="Pfam" id="PF12328">
    <property type="entry name" value="Rpp20"/>
    <property type="match status" value="1"/>
</dbReference>
<dbReference type="InterPro" id="IPR036882">
    <property type="entry name" value="Alba-like_dom_sf"/>
</dbReference>
<dbReference type="GO" id="GO:0034965">
    <property type="term" value="P:intronic box C/D snoRNA processing"/>
    <property type="evidence" value="ECO:0007669"/>
    <property type="project" value="TreeGrafter"/>
</dbReference>
<feature type="region of interest" description="Disordered" evidence="4">
    <location>
        <begin position="1"/>
        <end position="46"/>
    </location>
</feature>
<dbReference type="GO" id="GO:0000294">
    <property type="term" value="P:nuclear-transcribed mRNA catabolic process, RNase MRP-dependent"/>
    <property type="evidence" value="ECO:0007669"/>
    <property type="project" value="TreeGrafter"/>
</dbReference>
<feature type="compositionally biased region" description="Basic and acidic residues" evidence="4">
    <location>
        <begin position="1"/>
        <end position="16"/>
    </location>
</feature>
<dbReference type="GO" id="GO:0000172">
    <property type="term" value="C:ribonuclease MRP complex"/>
    <property type="evidence" value="ECO:0007669"/>
    <property type="project" value="InterPro"/>
</dbReference>
<proteinExistence type="predicted"/>
<dbReference type="OrthoDB" id="5416589at2759"/>
<name>A0A2B7XNW8_POLH7</name>
<evidence type="ECO:0000256" key="4">
    <source>
        <dbReference type="SAM" id="MobiDB-lite"/>
    </source>
</evidence>
<evidence type="ECO:0000256" key="1">
    <source>
        <dbReference type="ARBA" id="ARBA00004123"/>
    </source>
</evidence>
<reference evidence="5 6" key="1">
    <citation type="submission" date="2017-10" db="EMBL/GenBank/DDBJ databases">
        <title>Comparative genomics in systemic dimorphic fungi from Ajellomycetaceae.</title>
        <authorList>
            <person name="Munoz J.F."/>
            <person name="Mcewen J.G."/>
            <person name="Clay O.K."/>
            <person name="Cuomo C.A."/>
        </authorList>
    </citation>
    <scope>NUCLEOTIDE SEQUENCE [LARGE SCALE GENOMIC DNA]</scope>
    <source>
        <strain evidence="5 6">UAMH7299</strain>
    </source>
</reference>
<feature type="compositionally biased region" description="Polar residues" evidence="4">
    <location>
        <begin position="186"/>
        <end position="200"/>
    </location>
</feature>
<sequence>MLKHDSHPELQFEKKNKNLQKLPGYARVEKRPILHPPTASPYAGAGTPKVVYVSTKTPFMSAAKRVQKLLRQAEKRVTTKIDLSSKKTSDKANFKQLADGTKSLEKEPVFIKATGRAIDKAMNVGKWFEEKDEYAIKVKTGTIMVVDDIVEDEGLKQKQVEKGKKDTVVTEQQAKLGEKDAAVPTDNGSEGAQATPATTVSKKRKRAVKEPANGAVELPESRTRWVNMVEIAVTLK</sequence>
<protein>
    <submittedName>
        <fullName evidence="5">Uncharacterized protein</fullName>
    </submittedName>
</protein>
<comment type="subcellular location">
    <subcellularLocation>
        <location evidence="1">Nucleus</location>
    </subcellularLocation>
</comment>
<dbReference type="GO" id="GO:0005655">
    <property type="term" value="C:nucleolar ribonuclease P complex"/>
    <property type="evidence" value="ECO:0007669"/>
    <property type="project" value="InterPro"/>
</dbReference>
<feature type="region of interest" description="Disordered" evidence="4">
    <location>
        <begin position="163"/>
        <end position="215"/>
    </location>
</feature>
<dbReference type="GO" id="GO:0000171">
    <property type="term" value="F:ribonuclease MRP activity"/>
    <property type="evidence" value="ECO:0007669"/>
    <property type="project" value="TreeGrafter"/>
</dbReference>
<dbReference type="Proteomes" id="UP000224634">
    <property type="component" value="Unassembled WGS sequence"/>
</dbReference>
<keyword evidence="2" id="KW-0819">tRNA processing</keyword>
<evidence type="ECO:0000313" key="6">
    <source>
        <dbReference type="Proteomes" id="UP000224634"/>
    </source>
</evidence>
<evidence type="ECO:0000256" key="3">
    <source>
        <dbReference type="ARBA" id="ARBA00023242"/>
    </source>
</evidence>
<dbReference type="GO" id="GO:0003723">
    <property type="term" value="F:RNA binding"/>
    <property type="evidence" value="ECO:0007669"/>
    <property type="project" value="TreeGrafter"/>
</dbReference>
<evidence type="ECO:0000313" key="5">
    <source>
        <dbReference type="EMBL" id="PGH13464.1"/>
    </source>
</evidence>